<comment type="caution">
    <text evidence="1">The sequence shown here is derived from an EMBL/GenBank/DDBJ whole genome shotgun (WGS) entry which is preliminary data.</text>
</comment>
<gene>
    <name evidence="1" type="ORF">IEQ34_022278</name>
</gene>
<sequence length="177" mass="19754">MVIAFHNVLYYILIYGNSVLVNQLSHDNANLVQKILVERNSHQENLFNDPYYIVNDGNEPVVPWEVSNAGDDSSDRNSNAFKKNSSTQIAGKLIFSLDRNLIVEGITSGNFIQFEMQFQDFKLSVDGEEMIDMSAGIQREVPLVEITLGSGVDSPIYEMEVAVTPLPTVSSAEDDYN</sequence>
<reference evidence="1 2" key="1">
    <citation type="journal article" date="2021" name="Hortic Res">
        <title>Chromosome-scale assembly of the Dendrobium chrysotoxum genome enhances the understanding of orchid evolution.</title>
        <authorList>
            <person name="Zhang Y."/>
            <person name="Zhang G.Q."/>
            <person name="Zhang D."/>
            <person name="Liu X.D."/>
            <person name="Xu X.Y."/>
            <person name="Sun W.H."/>
            <person name="Yu X."/>
            <person name="Zhu X."/>
            <person name="Wang Z.W."/>
            <person name="Zhao X."/>
            <person name="Zhong W.Y."/>
            <person name="Chen H."/>
            <person name="Yin W.L."/>
            <person name="Huang T."/>
            <person name="Niu S.C."/>
            <person name="Liu Z.J."/>
        </authorList>
    </citation>
    <scope>NUCLEOTIDE SEQUENCE [LARGE SCALE GENOMIC DNA]</scope>
    <source>
        <strain evidence="1">Lindl</strain>
    </source>
</reference>
<protein>
    <submittedName>
        <fullName evidence="1">Uncharacterized protein</fullName>
    </submittedName>
</protein>
<dbReference type="Proteomes" id="UP000775213">
    <property type="component" value="Unassembled WGS sequence"/>
</dbReference>
<dbReference type="EMBL" id="JAGFBR010000019">
    <property type="protein sequence ID" value="KAH0448478.1"/>
    <property type="molecule type" value="Genomic_DNA"/>
</dbReference>
<organism evidence="1 2">
    <name type="scientific">Dendrobium chrysotoxum</name>
    <name type="common">Orchid</name>
    <dbReference type="NCBI Taxonomy" id="161865"/>
    <lineage>
        <taxon>Eukaryota</taxon>
        <taxon>Viridiplantae</taxon>
        <taxon>Streptophyta</taxon>
        <taxon>Embryophyta</taxon>
        <taxon>Tracheophyta</taxon>
        <taxon>Spermatophyta</taxon>
        <taxon>Magnoliopsida</taxon>
        <taxon>Liliopsida</taxon>
        <taxon>Asparagales</taxon>
        <taxon>Orchidaceae</taxon>
        <taxon>Epidendroideae</taxon>
        <taxon>Malaxideae</taxon>
        <taxon>Dendrobiinae</taxon>
        <taxon>Dendrobium</taxon>
    </lineage>
</organism>
<proteinExistence type="predicted"/>
<evidence type="ECO:0000313" key="2">
    <source>
        <dbReference type="Proteomes" id="UP000775213"/>
    </source>
</evidence>
<evidence type="ECO:0000313" key="1">
    <source>
        <dbReference type="EMBL" id="KAH0448478.1"/>
    </source>
</evidence>
<keyword evidence="2" id="KW-1185">Reference proteome</keyword>
<accession>A0AAV7FYL3</accession>
<name>A0AAV7FYL3_DENCH</name>
<dbReference type="AlphaFoldDB" id="A0AAV7FYL3"/>